<accession>A0A5B7JX53</accession>
<protein>
    <submittedName>
        <fullName evidence="2">Uncharacterized protein</fullName>
    </submittedName>
</protein>
<evidence type="ECO:0000313" key="3">
    <source>
        <dbReference type="Proteomes" id="UP000324222"/>
    </source>
</evidence>
<name>A0A5B7JX53_PORTR</name>
<sequence length="76" mass="8775">MEDDGELNEEEENGGRGGGRRGKGRKGIQRKEQTTKALLKLTRLSVYLCYHYRFYELEAEEHQGSRKKSKRAQGES</sequence>
<comment type="caution">
    <text evidence="2">The sequence shown here is derived from an EMBL/GenBank/DDBJ whole genome shotgun (WGS) entry which is preliminary data.</text>
</comment>
<feature type="region of interest" description="Disordered" evidence="1">
    <location>
        <begin position="1"/>
        <end position="35"/>
    </location>
</feature>
<feature type="compositionally biased region" description="Acidic residues" evidence="1">
    <location>
        <begin position="1"/>
        <end position="12"/>
    </location>
</feature>
<evidence type="ECO:0000313" key="2">
    <source>
        <dbReference type="EMBL" id="MPC99145.1"/>
    </source>
</evidence>
<dbReference type="AlphaFoldDB" id="A0A5B7JX53"/>
<gene>
    <name evidence="2" type="ORF">E2C01_094541</name>
</gene>
<evidence type="ECO:0000256" key="1">
    <source>
        <dbReference type="SAM" id="MobiDB-lite"/>
    </source>
</evidence>
<organism evidence="2 3">
    <name type="scientific">Portunus trituberculatus</name>
    <name type="common">Swimming crab</name>
    <name type="synonym">Neptunus trituberculatus</name>
    <dbReference type="NCBI Taxonomy" id="210409"/>
    <lineage>
        <taxon>Eukaryota</taxon>
        <taxon>Metazoa</taxon>
        <taxon>Ecdysozoa</taxon>
        <taxon>Arthropoda</taxon>
        <taxon>Crustacea</taxon>
        <taxon>Multicrustacea</taxon>
        <taxon>Malacostraca</taxon>
        <taxon>Eumalacostraca</taxon>
        <taxon>Eucarida</taxon>
        <taxon>Decapoda</taxon>
        <taxon>Pleocyemata</taxon>
        <taxon>Brachyura</taxon>
        <taxon>Eubrachyura</taxon>
        <taxon>Portunoidea</taxon>
        <taxon>Portunidae</taxon>
        <taxon>Portuninae</taxon>
        <taxon>Portunus</taxon>
    </lineage>
</organism>
<proteinExistence type="predicted"/>
<reference evidence="2 3" key="1">
    <citation type="submission" date="2019-05" db="EMBL/GenBank/DDBJ databases">
        <title>Another draft genome of Portunus trituberculatus and its Hox gene families provides insights of decapod evolution.</title>
        <authorList>
            <person name="Jeong J.-H."/>
            <person name="Song I."/>
            <person name="Kim S."/>
            <person name="Choi T."/>
            <person name="Kim D."/>
            <person name="Ryu S."/>
            <person name="Kim W."/>
        </authorList>
    </citation>
    <scope>NUCLEOTIDE SEQUENCE [LARGE SCALE GENOMIC DNA]</scope>
    <source>
        <tissue evidence="2">Muscle</tissue>
    </source>
</reference>
<keyword evidence="3" id="KW-1185">Reference proteome</keyword>
<feature type="compositionally biased region" description="Basic residues" evidence="1">
    <location>
        <begin position="18"/>
        <end position="28"/>
    </location>
</feature>
<dbReference type="EMBL" id="VSRR010117122">
    <property type="protein sequence ID" value="MPC99145.1"/>
    <property type="molecule type" value="Genomic_DNA"/>
</dbReference>
<dbReference type="Proteomes" id="UP000324222">
    <property type="component" value="Unassembled WGS sequence"/>
</dbReference>